<proteinExistence type="predicted"/>
<organism evidence="2 3">
    <name type="scientific">Sulfobacillus acidophilus (strain ATCC 700253 / DSM 10332 / NAL)</name>
    <dbReference type="NCBI Taxonomy" id="679936"/>
    <lineage>
        <taxon>Bacteria</taxon>
        <taxon>Bacillati</taxon>
        <taxon>Bacillota</taxon>
        <taxon>Clostridia</taxon>
        <taxon>Eubacteriales</taxon>
        <taxon>Clostridiales Family XVII. Incertae Sedis</taxon>
        <taxon>Sulfobacillus</taxon>
    </lineage>
</organism>
<name>G8TX77_SULAD</name>
<evidence type="ECO:0000313" key="2">
    <source>
        <dbReference type="EMBL" id="AEW06079.1"/>
    </source>
</evidence>
<gene>
    <name evidence="2" type="ordered locus">Sulac_2617</name>
</gene>
<dbReference type="EMBL" id="CP003179">
    <property type="protein sequence ID" value="AEW06079.1"/>
    <property type="molecule type" value="Genomic_DNA"/>
</dbReference>
<dbReference type="NCBIfam" id="TIGR00049">
    <property type="entry name" value="iron-sulfur cluster assembly accessory protein"/>
    <property type="match status" value="1"/>
</dbReference>
<dbReference type="AlphaFoldDB" id="G8TX77"/>
<accession>G8TX77</accession>
<dbReference type="Proteomes" id="UP000005439">
    <property type="component" value="Chromosome"/>
</dbReference>
<reference evidence="2 3" key="2">
    <citation type="journal article" date="2012" name="Stand. Genomic Sci.">
        <title>Complete genome sequence of the moderately thermophilic mineral-sulfide-oxidizing firmicute Sulfobacillus acidophilus type strain (NAL(T)).</title>
        <authorList>
            <person name="Anderson I."/>
            <person name="Chertkov O."/>
            <person name="Chen A."/>
            <person name="Saunders E."/>
            <person name="Lapidus A."/>
            <person name="Nolan M."/>
            <person name="Lucas S."/>
            <person name="Hammon N."/>
            <person name="Deshpande S."/>
            <person name="Cheng J.F."/>
            <person name="Han C."/>
            <person name="Tapia R."/>
            <person name="Goodwin L.A."/>
            <person name="Pitluck S."/>
            <person name="Liolios K."/>
            <person name="Pagani I."/>
            <person name="Ivanova N."/>
            <person name="Mikhailova N."/>
            <person name="Pati A."/>
            <person name="Palaniappan K."/>
            <person name="Land M."/>
            <person name="Pan C."/>
            <person name="Rohde M."/>
            <person name="Pukall R."/>
            <person name="Goker M."/>
            <person name="Detter J.C."/>
            <person name="Woyke T."/>
            <person name="Bristow J."/>
            <person name="Eisen J.A."/>
            <person name="Markowitz V."/>
            <person name="Hugenholtz P."/>
            <person name="Kyrpides N.C."/>
            <person name="Klenk H.P."/>
            <person name="Mavromatis K."/>
        </authorList>
    </citation>
    <scope>NUCLEOTIDE SEQUENCE [LARGE SCALE GENOMIC DNA]</scope>
    <source>
        <strain evidence="3">ATCC 700253 / DSM 10332 / NAL</strain>
    </source>
</reference>
<dbReference type="Gene3D" id="2.60.300.12">
    <property type="entry name" value="HesB-like domain"/>
    <property type="match status" value="1"/>
</dbReference>
<dbReference type="GO" id="GO:0016226">
    <property type="term" value="P:iron-sulfur cluster assembly"/>
    <property type="evidence" value="ECO:0007669"/>
    <property type="project" value="InterPro"/>
</dbReference>
<dbReference type="InterPro" id="IPR016092">
    <property type="entry name" value="ATAP"/>
</dbReference>
<dbReference type="STRING" id="679936.Sulac_2617"/>
<feature type="domain" description="Core" evidence="1">
    <location>
        <begin position="5"/>
        <end position="104"/>
    </location>
</feature>
<dbReference type="Pfam" id="PF01521">
    <property type="entry name" value="Fe-S_biosyn"/>
    <property type="match status" value="1"/>
</dbReference>
<dbReference type="KEGG" id="sap:Sulac_2617"/>
<dbReference type="GO" id="GO:0051537">
    <property type="term" value="F:2 iron, 2 sulfur cluster binding"/>
    <property type="evidence" value="ECO:0007669"/>
    <property type="project" value="UniProtKB-ARBA"/>
</dbReference>
<reference evidence="3" key="1">
    <citation type="submission" date="2011-12" db="EMBL/GenBank/DDBJ databases">
        <title>The complete genome of chromosome of Sulfobacillus acidophilus DSM 10332.</title>
        <authorList>
            <person name="Lucas S."/>
            <person name="Han J."/>
            <person name="Lapidus A."/>
            <person name="Bruce D."/>
            <person name="Goodwin L."/>
            <person name="Pitluck S."/>
            <person name="Peters L."/>
            <person name="Kyrpides N."/>
            <person name="Mavromatis K."/>
            <person name="Ivanova N."/>
            <person name="Mikhailova N."/>
            <person name="Chertkov O."/>
            <person name="Saunders E."/>
            <person name="Detter J.C."/>
            <person name="Tapia R."/>
            <person name="Han C."/>
            <person name="Land M."/>
            <person name="Hauser L."/>
            <person name="Markowitz V."/>
            <person name="Cheng J.-F."/>
            <person name="Hugenholtz P."/>
            <person name="Woyke T."/>
            <person name="Wu D."/>
            <person name="Pukall R."/>
            <person name="Gehrich-Schroeter G."/>
            <person name="Schneider S."/>
            <person name="Klenk H.-P."/>
            <person name="Eisen J.A."/>
        </authorList>
    </citation>
    <scope>NUCLEOTIDE SEQUENCE [LARGE SCALE GENOMIC DNA]</scope>
    <source>
        <strain evidence="3">ATCC 700253 / DSM 10332 / NAL</strain>
    </source>
</reference>
<dbReference type="InterPro" id="IPR000361">
    <property type="entry name" value="ATAP_core_dom"/>
</dbReference>
<protein>
    <submittedName>
        <fullName evidence="2">HesB/YadR/YfhF-family protein</fullName>
    </submittedName>
</protein>
<sequence length="106" mass="11798">MAIRLEITPDAHDAFLRLEPTREGDYIRVQVGPSCGCGKTGFQMIWESQKKWGDTVIRHTPIPLVLDRQARAALKGAIIDYSNDPVKQGFRIEAPEMRSSCGCGHS</sequence>
<dbReference type="SUPFAM" id="SSF89360">
    <property type="entry name" value="HesB-like domain"/>
    <property type="match status" value="1"/>
</dbReference>
<keyword evidence="3" id="KW-1185">Reference proteome</keyword>
<evidence type="ECO:0000259" key="1">
    <source>
        <dbReference type="Pfam" id="PF01521"/>
    </source>
</evidence>
<dbReference type="InterPro" id="IPR035903">
    <property type="entry name" value="HesB-like_dom_sf"/>
</dbReference>
<dbReference type="HOGENOM" id="CLU_069054_5_2_9"/>
<evidence type="ECO:0000313" key="3">
    <source>
        <dbReference type="Proteomes" id="UP000005439"/>
    </source>
</evidence>
<dbReference type="PATRIC" id="fig|679936.5.peg.2708"/>